<dbReference type="SUPFAM" id="SSF53756">
    <property type="entry name" value="UDP-Glycosyltransferase/glycogen phosphorylase"/>
    <property type="match status" value="1"/>
</dbReference>
<dbReference type="Gene3D" id="3.40.50.2000">
    <property type="entry name" value="Glycogen Phosphorylase B"/>
    <property type="match status" value="2"/>
</dbReference>
<dbReference type="AlphaFoldDB" id="A0A811TDU9"/>
<accession>A0A811TDU9</accession>
<comment type="caution">
    <text evidence="3">The sequence shown here is derived from an EMBL/GenBank/DDBJ whole genome shotgun (WGS) entry which is preliminary data.</text>
</comment>
<evidence type="ECO:0000259" key="2">
    <source>
        <dbReference type="Pfam" id="PF13439"/>
    </source>
</evidence>
<name>A0A811TDU9_9EURY</name>
<evidence type="ECO:0000259" key="1">
    <source>
        <dbReference type="Pfam" id="PF00534"/>
    </source>
</evidence>
<dbReference type="InterPro" id="IPR001296">
    <property type="entry name" value="Glyco_trans_1"/>
</dbReference>
<dbReference type="EMBL" id="CAJHIO010000042">
    <property type="protein sequence ID" value="CAD6493852.1"/>
    <property type="molecule type" value="Genomic_DNA"/>
</dbReference>
<reference evidence="3" key="1">
    <citation type="submission" date="2020-10" db="EMBL/GenBank/DDBJ databases">
        <authorList>
            <person name="Hahn C.J."/>
            <person name="Laso-Perez R."/>
            <person name="Vulcano F."/>
            <person name="Vaziourakis K.-M."/>
            <person name="Stokke R."/>
            <person name="Steen I.H."/>
            <person name="Teske A."/>
            <person name="Boetius A."/>
            <person name="Liebeke M."/>
            <person name="Amann R."/>
            <person name="Knittel K."/>
        </authorList>
    </citation>
    <scope>NUCLEOTIDE SEQUENCE</scope>
    <source>
        <strain evidence="3">Gfbio:e3339647-f889-4370-9287-4fb5cb688e4c:AG392O15_GoMArc1</strain>
    </source>
</reference>
<dbReference type="EC" id="2.4.1.250" evidence="3"/>
<feature type="domain" description="Glycosyltransferase subfamily 4-like N-terminal" evidence="2">
    <location>
        <begin position="19"/>
        <end position="194"/>
    </location>
</feature>
<dbReference type="Proteomes" id="UP000610373">
    <property type="component" value="Unassembled WGS sequence"/>
</dbReference>
<dbReference type="Pfam" id="PF00534">
    <property type="entry name" value="Glycos_transf_1"/>
    <property type="match status" value="1"/>
</dbReference>
<dbReference type="PANTHER" id="PTHR12526:SF634">
    <property type="entry name" value="BLL3361 PROTEIN"/>
    <property type="match status" value="1"/>
</dbReference>
<proteinExistence type="predicted"/>
<protein>
    <submittedName>
        <fullName evidence="3">D-inositol-3-phosphate glycosyltransferase</fullName>
        <ecNumber evidence="3">2.4.1.250</ecNumber>
    </submittedName>
</protein>
<dbReference type="PANTHER" id="PTHR12526">
    <property type="entry name" value="GLYCOSYLTRANSFERASE"/>
    <property type="match status" value="1"/>
</dbReference>
<keyword evidence="3" id="KW-0808">Transferase</keyword>
<organism evidence="3 4">
    <name type="scientific">Candidatus Argoarchaeum ethanivorans</name>
    <dbReference type="NCBI Taxonomy" id="2608793"/>
    <lineage>
        <taxon>Archaea</taxon>
        <taxon>Methanobacteriati</taxon>
        <taxon>Methanobacteriota</taxon>
        <taxon>Stenosarchaea group</taxon>
        <taxon>Methanomicrobia</taxon>
        <taxon>Methanosarcinales</taxon>
        <taxon>Methanosarcinales incertae sedis</taxon>
        <taxon>GOM Arc I cluster</taxon>
        <taxon>Candidatus Argoarchaeum</taxon>
    </lineage>
</organism>
<feature type="domain" description="Glycosyl transferase family 1" evidence="1">
    <location>
        <begin position="203"/>
        <end position="379"/>
    </location>
</feature>
<dbReference type="GO" id="GO:0102710">
    <property type="term" value="F:D-inositol-3-phosphate glycosyltransferase activity"/>
    <property type="evidence" value="ECO:0007669"/>
    <property type="project" value="UniProtKB-EC"/>
</dbReference>
<dbReference type="InterPro" id="IPR028098">
    <property type="entry name" value="Glyco_trans_4-like_N"/>
</dbReference>
<keyword evidence="3" id="KW-0328">Glycosyltransferase</keyword>
<evidence type="ECO:0000313" key="3">
    <source>
        <dbReference type="EMBL" id="CAD6493852.1"/>
    </source>
</evidence>
<dbReference type="Pfam" id="PF13439">
    <property type="entry name" value="Glyco_transf_4"/>
    <property type="match status" value="1"/>
</dbReference>
<sequence>MRICFVGIEIVPSKDGAFIGGLVNNVVRLAKGLSKNGHDIYIITSDVNNVLHNKILSFSWGKIYPIYIRSKYNSPEIGVEFLIKSIPKIIREQREKNFDIFHFHSGYSAFGLVPTLSNVFLKVPTIFTLYSPIQSKPLKDRKGIYQRLSSKFFTRLFLSNAGKITAVSRNTKKSLKNIGFEEENIVFTPPVIDTGIFNPSLPQQQKRDELGISKEAPVLLYCSNWAVWKGVDILIDAMPELTKKYPDIKLIIAWGEAYDWYDERKVMISKKITDLNLDKNIIELGIVNDIQLLMAACDILVAPFRNTDGVADQPLTILEAMACGKPVVTTNVGGIPEIITHNTNGLLVEPDNVQELKDAILYILKNKNEAMNMGDNAAKYVAENYGMEVIIGKMEKVYEGAISDYSGNRRH</sequence>
<evidence type="ECO:0000313" key="4">
    <source>
        <dbReference type="Proteomes" id="UP000610373"/>
    </source>
</evidence>
<gene>
    <name evidence="3" type="primary">mshA_4</name>
    <name evidence="3" type="ORF">CHKLHMKO_00549</name>
</gene>
<dbReference type="CDD" id="cd03801">
    <property type="entry name" value="GT4_PimA-like"/>
    <property type="match status" value="1"/>
</dbReference>